<evidence type="ECO:0000313" key="11">
    <source>
        <dbReference type="Proteomes" id="UP001153636"/>
    </source>
</evidence>
<keyword evidence="2" id="KW-0479">Metal-binding</keyword>
<name>A0A9P0GIH8_9CUCU</name>
<protein>
    <recommendedName>
        <fullName evidence="9">C2H2-type domain-containing protein</fullName>
    </recommendedName>
</protein>
<evidence type="ECO:0000313" key="10">
    <source>
        <dbReference type="EMBL" id="CAH1110990.1"/>
    </source>
</evidence>
<feature type="compositionally biased region" description="Basic residues" evidence="8">
    <location>
        <begin position="183"/>
        <end position="193"/>
    </location>
</feature>
<accession>A0A9P0GIH8</accession>
<dbReference type="AlphaFoldDB" id="A0A9P0GIH8"/>
<evidence type="ECO:0000256" key="4">
    <source>
        <dbReference type="ARBA" id="ARBA00022771"/>
    </source>
</evidence>
<dbReference type="SMART" id="SM00355">
    <property type="entry name" value="ZnF_C2H2"/>
    <property type="match status" value="4"/>
</dbReference>
<feature type="domain" description="C2H2-type" evidence="9">
    <location>
        <begin position="345"/>
        <end position="373"/>
    </location>
</feature>
<dbReference type="EMBL" id="OV651817">
    <property type="protein sequence ID" value="CAH1110990.1"/>
    <property type="molecule type" value="Genomic_DNA"/>
</dbReference>
<evidence type="ECO:0000256" key="3">
    <source>
        <dbReference type="ARBA" id="ARBA00022737"/>
    </source>
</evidence>
<dbReference type="PROSITE" id="PS50157">
    <property type="entry name" value="ZINC_FINGER_C2H2_2"/>
    <property type="match status" value="1"/>
</dbReference>
<evidence type="ECO:0000256" key="7">
    <source>
        <dbReference type="PROSITE-ProRule" id="PRU00042"/>
    </source>
</evidence>
<dbReference type="InterPro" id="IPR050888">
    <property type="entry name" value="ZnF_C2H2-type_TF"/>
</dbReference>
<dbReference type="GO" id="GO:0005634">
    <property type="term" value="C:nucleus"/>
    <property type="evidence" value="ECO:0007669"/>
    <property type="project" value="UniProtKB-SubCell"/>
</dbReference>
<reference evidence="10" key="1">
    <citation type="submission" date="2022-01" db="EMBL/GenBank/DDBJ databases">
        <authorList>
            <person name="King R."/>
        </authorList>
    </citation>
    <scope>NUCLEOTIDE SEQUENCE</scope>
</reference>
<comment type="subcellular location">
    <subcellularLocation>
        <location evidence="1">Nucleus</location>
    </subcellularLocation>
</comment>
<evidence type="ECO:0000256" key="5">
    <source>
        <dbReference type="ARBA" id="ARBA00022833"/>
    </source>
</evidence>
<evidence type="ECO:0000256" key="6">
    <source>
        <dbReference type="ARBA" id="ARBA00023242"/>
    </source>
</evidence>
<sequence>MSCMVCRKSDVRLFNVGSNYGKINHTVGDDFNEIYGEKVKLYLTPDSCVCNVCMNILDNVAKLTQYIWNVISNPYNQPQPSKLSKFWKIFASLKLEGDDDDDDALLVPSYSVPYNKKLEEQIAERERHRSFCIPPTSERSLGVQGKRMSSGTISGYSVTDYSEVESEDFSEVRRIFKRKKKRGHNWAKSKGGRSRSATSSVTRKSGRKTYTPYTEYTEFSAYSDTSSKRKFRSSNLPRTSSTYTRSLSRLEAESRENLSNIYCMERNCNMFSDDIEELNLHNIEEHAMSNVYNCLECPNVYTTSYLFNIHMKCHTYSFFCLMCGMEQQNSLELQKHLDEHLIYSVPCKYCDKSFLSKSLREEHIRQRHTGRRNRRIYKDRLIILDRIDKCSGSQEQTDGDKNEYEARYIFYTDMQIEDGDMDMTIENLKTKNIPVYTDEDEGITLEEEEVEEDIARTEEPEIVNSEISQTENIVIQETNIPGLFEDENIDET</sequence>
<proteinExistence type="predicted"/>
<dbReference type="Proteomes" id="UP001153636">
    <property type="component" value="Chromosome 5"/>
</dbReference>
<gene>
    <name evidence="10" type="ORF">PSYICH_LOCUS11668</name>
</gene>
<dbReference type="PROSITE" id="PS00028">
    <property type="entry name" value="ZINC_FINGER_C2H2_1"/>
    <property type="match status" value="2"/>
</dbReference>
<keyword evidence="5" id="KW-0862">Zinc</keyword>
<dbReference type="PANTHER" id="PTHR24406">
    <property type="entry name" value="TRANSCRIPTIONAL REPRESSOR CTCFL-RELATED"/>
    <property type="match status" value="1"/>
</dbReference>
<keyword evidence="6" id="KW-0539">Nucleus</keyword>
<feature type="region of interest" description="Disordered" evidence="8">
    <location>
        <begin position="183"/>
        <end position="206"/>
    </location>
</feature>
<keyword evidence="3" id="KW-0677">Repeat</keyword>
<organism evidence="10 11">
    <name type="scientific">Psylliodes chrysocephalus</name>
    <dbReference type="NCBI Taxonomy" id="3402493"/>
    <lineage>
        <taxon>Eukaryota</taxon>
        <taxon>Metazoa</taxon>
        <taxon>Ecdysozoa</taxon>
        <taxon>Arthropoda</taxon>
        <taxon>Hexapoda</taxon>
        <taxon>Insecta</taxon>
        <taxon>Pterygota</taxon>
        <taxon>Neoptera</taxon>
        <taxon>Endopterygota</taxon>
        <taxon>Coleoptera</taxon>
        <taxon>Polyphaga</taxon>
        <taxon>Cucujiformia</taxon>
        <taxon>Chrysomeloidea</taxon>
        <taxon>Chrysomelidae</taxon>
        <taxon>Galerucinae</taxon>
        <taxon>Alticini</taxon>
        <taxon>Psylliodes</taxon>
    </lineage>
</organism>
<evidence type="ECO:0000256" key="2">
    <source>
        <dbReference type="ARBA" id="ARBA00022723"/>
    </source>
</evidence>
<dbReference type="InterPro" id="IPR013087">
    <property type="entry name" value="Znf_C2H2_type"/>
</dbReference>
<evidence type="ECO:0000256" key="1">
    <source>
        <dbReference type="ARBA" id="ARBA00004123"/>
    </source>
</evidence>
<evidence type="ECO:0000256" key="8">
    <source>
        <dbReference type="SAM" id="MobiDB-lite"/>
    </source>
</evidence>
<keyword evidence="11" id="KW-1185">Reference proteome</keyword>
<dbReference type="GO" id="GO:0008270">
    <property type="term" value="F:zinc ion binding"/>
    <property type="evidence" value="ECO:0007669"/>
    <property type="project" value="UniProtKB-KW"/>
</dbReference>
<dbReference type="Gene3D" id="3.30.160.60">
    <property type="entry name" value="Classic Zinc Finger"/>
    <property type="match status" value="1"/>
</dbReference>
<evidence type="ECO:0000259" key="9">
    <source>
        <dbReference type="PROSITE" id="PS50157"/>
    </source>
</evidence>
<dbReference type="OrthoDB" id="6365676at2759"/>
<keyword evidence="4 7" id="KW-0863">Zinc-finger</keyword>